<dbReference type="Proteomes" id="UP000612899">
    <property type="component" value="Unassembled WGS sequence"/>
</dbReference>
<accession>A0A8J3QD38</accession>
<dbReference type="AlphaFoldDB" id="A0A8J3QD38"/>
<evidence type="ECO:0000313" key="1">
    <source>
        <dbReference type="EMBL" id="GIH07445.1"/>
    </source>
</evidence>
<organism evidence="1 2">
    <name type="scientific">Rhizocola hellebori</name>
    <dbReference type="NCBI Taxonomy" id="1392758"/>
    <lineage>
        <taxon>Bacteria</taxon>
        <taxon>Bacillati</taxon>
        <taxon>Actinomycetota</taxon>
        <taxon>Actinomycetes</taxon>
        <taxon>Micromonosporales</taxon>
        <taxon>Micromonosporaceae</taxon>
        <taxon>Rhizocola</taxon>
    </lineage>
</organism>
<keyword evidence="2" id="KW-1185">Reference proteome</keyword>
<reference evidence="1" key="1">
    <citation type="submission" date="2021-01" db="EMBL/GenBank/DDBJ databases">
        <title>Whole genome shotgun sequence of Rhizocola hellebori NBRC 109834.</title>
        <authorList>
            <person name="Komaki H."/>
            <person name="Tamura T."/>
        </authorList>
    </citation>
    <scope>NUCLEOTIDE SEQUENCE</scope>
    <source>
        <strain evidence="1">NBRC 109834</strain>
    </source>
</reference>
<comment type="caution">
    <text evidence="1">The sequence shown here is derived from an EMBL/GenBank/DDBJ whole genome shotgun (WGS) entry which is preliminary data.</text>
</comment>
<name>A0A8J3QD38_9ACTN</name>
<proteinExistence type="predicted"/>
<sequence>MDLQERIDAALHIADMYGQADGEHHKTWAIDQMVRALTDCPEVEKEDFDYLGEAYTYTAYGESGEYQRFVAAHNDGQDGPDTYSWDVGIAP</sequence>
<gene>
    <name evidence="1" type="ORF">Rhe02_55120</name>
</gene>
<dbReference type="EMBL" id="BONY01000036">
    <property type="protein sequence ID" value="GIH07445.1"/>
    <property type="molecule type" value="Genomic_DNA"/>
</dbReference>
<dbReference type="RefSeq" id="WP_203911236.1">
    <property type="nucleotide sequence ID" value="NZ_BONY01000036.1"/>
</dbReference>
<evidence type="ECO:0000313" key="2">
    <source>
        <dbReference type="Proteomes" id="UP000612899"/>
    </source>
</evidence>
<protein>
    <submittedName>
        <fullName evidence="1">Uncharacterized protein</fullName>
    </submittedName>
</protein>